<reference evidence="4" key="1">
    <citation type="journal article" date="2017" name="Science">
        <title>Giant viruses with an expanded complement of translation system components.</title>
        <authorList>
            <person name="Schulz F."/>
            <person name="Yutin N."/>
            <person name="Ivanova N.N."/>
            <person name="Ortega D.R."/>
            <person name="Lee T.K."/>
            <person name="Vierheilig J."/>
            <person name="Daims H."/>
            <person name="Horn M."/>
            <person name="Wagner M."/>
            <person name="Jensen G.J."/>
            <person name="Kyrpides N.C."/>
            <person name="Koonin E.V."/>
            <person name="Woyke T."/>
        </authorList>
    </citation>
    <scope>NUCLEOTIDE SEQUENCE</scope>
    <source>
        <strain evidence="4">KNV1</strain>
    </source>
</reference>
<dbReference type="HAMAP" id="MF_00235">
    <property type="entry name" value="Adenylate_kinase_Adk"/>
    <property type="match status" value="1"/>
</dbReference>
<accession>A0A1V0SK76</accession>
<dbReference type="GO" id="GO:0019205">
    <property type="term" value="F:nucleobase-containing compound kinase activity"/>
    <property type="evidence" value="ECO:0007669"/>
    <property type="project" value="InterPro"/>
</dbReference>
<dbReference type="GO" id="GO:0005524">
    <property type="term" value="F:ATP binding"/>
    <property type="evidence" value="ECO:0007669"/>
    <property type="project" value="InterPro"/>
</dbReference>
<keyword evidence="2" id="KW-0547">Nucleotide-binding</keyword>
<dbReference type="PRINTS" id="PR00094">
    <property type="entry name" value="ADENYLTKNASE"/>
</dbReference>
<evidence type="ECO:0000313" key="4">
    <source>
        <dbReference type="EMBL" id="ARF12024.1"/>
    </source>
</evidence>
<dbReference type="SUPFAM" id="SSF52540">
    <property type="entry name" value="P-loop containing nucleoside triphosphate hydrolases"/>
    <property type="match status" value="1"/>
</dbReference>
<keyword evidence="3 4" id="KW-0418">Kinase</keyword>
<dbReference type="EMBL" id="KY684110">
    <property type="protein sequence ID" value="ARF12024.1"/>
    <property type="molecule type" value="Genomic_DNA"/>
</dbReference>
<keyword evidence="1" id="KW-0808">Transferase</keyword>
<dbReference type="InterPro" id="IPR033690">
    <property type="entry name" value="Adenylat_kinase_CS"/>
</dbReference>
<sequence>MYKLFIILGGPASGKGTLSSILVKELNMFHVSPGDLLRSERNKGNLQQNMCEIMDNGHLLPASFIGDMILSYTQNNNNANKTVLLDGFPRDKDNYDYYNNYMKQYFDLLNVIVLDCSDDIMIRRIENRKLLGRCDDTFDICKKRIKAFREETEKIINLFNSNKIIKIDSSKTEHEMYEQFIKSVEL</sequence>
<gene>
    <name evidence="4" type="ORF">Klosneuvirus_3_159</name>
</gene>
<name>A0A1V0SK76_9VIRU</name>
<organism evidence="4">
    <name type="scientific">Klosneuvirus KNV1</name>
    <dbReference type="NCBI Taxonomy" id="1977640"/>
    <lineage>
        <taxon>Viruses</taxon>
        <taxon>Varidnaviria</taxon>
        <taxon>Bamfordvirae</taxon>
        <taxon>Nucleocytoviricota</taxon>
        <taxon>Megaviricetes</taxon>
        <taxon>Imitervirales</taxon>
        <taxon>Mimiviridae</taxon>
        <taxon>Klosneuvirinae</taxon>
        <taxon>Klosneuvirus</taxon>
    </lineage>
</organism>
<dbReference type="PROSITE" id="PS00113">
    <property type="entry name" value="ADENYLATE_KINASE"/>
    <property type="match status" value="1"/>
</dbReference>
<dbReference type="Pfam" id="PF00406">
    <property type="entry name" value="ADK"/>
    <property type="match status" value="1"/>
</dbReference>
<protein>
    <submittedName>
        <fullName evidence="4">Adenylate kinase</fullName>
    </submittedName>
</protein>
<evidence type="ECO:0000256" key="2">
    <source>
        <dbReference type="ARBA" id="ARBA00022741"/>
    </source>
</evidence>
<dbReference type="PANTHER" id="PTHR23359">
    <property type="entry name" value="NUCLEOTIDE KINASE"/>
    <property type="match status" value="1"/>
</dbReference>
<dbReference type="InterPro" id="IPR000850">
    <property type="entry name" value="Adenylat/UMP-CMP_kin"/>
</dbReference>
<dbReference type="GO" id="GO:0006139">
    <property type="term" value="P:nucleobase-containing compound metabolic process"/>
    <property type="evidence" value="ECO:0007669"/>
    <property type="project" value="InterPro"/>
</dbReference>
<dbReference type="InterPro" id="IPR027417">
    <property type="entry name" value="P-loop_NTPase"/>
</dbReference>
<dbReference type="CDD" id="cd01428">
    <property type="entry name" value="ADK"/>
    <property type="match status" value="1"/>
</dbReference>
<proteinExistence type="inferred from homology"/>
<evidence type="ECO:0000256" key="3">
    <source>
        <dbReference type="ARBA" id="ARBA00022777"/>
    </source>
</evidence>
<evidence type="ECO:0000256" key="1">
    <source>
        <dbReference type="ARBA" id="ARBA00022679"/>
    </source>
</evidence>
<dbReference type="Gene3D" id="3.40.50.300">
    <property type="entry name" value="P-loop containing nucleotide triphosphate hydrolases"/>
    <property type="match status" value="1"/>
</dbReference>